<organism evidence="10">
    <name type="scientific">marine metagenome</name>
    <dbReference type="NCBI Taxonomy" id="408172"/>
    <lineage>
        <taxon>unclassified sequences</taxon>
        <taxon>metagenomes</taxon>
        <taxon>ecological metagenomes</taxon>
    </lineage>
</organism>
<feature type="non-terminal residue" evidence="10">
    <location>
        <position position="164"/>
    </location>
</feature>
<evidence type="ECO:0000256" key="7">
    <source>
        <dbReference type="ARBA" id="ARBA00023136"/>
    </source>
</evidence>
<evidence type="ECO:0000256" key="4">
    <source>
        <dbReference type="ARBA" id="ARBA00022679"/>
    </source>
</evidence>
<evidence type="ECO:0000256" key="1">
    <source>
        <dbReference type="ARBA" id="ARBA00004651"/>
    </source>
</evidence>
<keyword evidence="7 8" id="KW-0472">Membrane</keyword>
<keyword evidence="5 8" id="KW-0812">Transmembrane</keyword>
<evidence type="ECO:0000256" key="8">
    <source>
        <dbReference type="SAM" id="Phobius"/>
    </source>
</evidence>
<evidence type="ECO:0000256" key="2">
    <source>
        <dbReference type="ARBA" id="ARBA00022475"/>
    </source>
</evidence>
<feature type="non-terminal residue" evidence="10">
    <location>
        <position position="1"/>
    </location>
</feature>
<dbReference type="Pfam" id="PF13231">
    <property type="entry name" value="PMT_2"/>
    <property type="match status" value="1"/>
</dbReference>
<feature type="transmembrane region" description="Helical" evidence="8">
    <location>
        <begin position="101"/>
        <end position="121"/>
    </location>
</feature>
<evidence type="ECO:0000259" key="9">
    <source>
        <dbReference type="Pfam" id="PF13231"/>
    </source>
</evidence>
<dbReference type="GO" id="GO:0016763">
    <property type="term" value="F:pentosyltransferase activity"/>
    <property type="evidence" value="ECO:0007669"/>
    <property type="project" value="TreeGrafter"/>
</dbReference>
<dbReference type="GO" id="GO:0005886">
    <property type="term" value="C:plasma membrane"/>
    <property type="evidence" value="ECO:0007669"/>
    <property type="project" value="UniProtKB-SubCell"/>
</dbReference>
<reference evidence="10" key="1">
    <citation type="submission" date="2018-05" db="EMBL/GenBank/DDBJ databases">
        <authorList>
            <person name="Lanie J.A."/>
            <person name="Ng W.-L."/>
            <person name="Kazmierczak K.M."/>
            <person name="Andrzejewski T.M."/>
            <person name="Davidsen T.M."/>
            <person name="Wayne K.J."/>
            <person name="Tettelin H."/>
            <person name="Glass J.I."/>
            <person name="Rusch D."/>
            <person name="Podicherti R."/>
            <person name="Tsui H.-C.T."/>
            <person name="Winkler M.E."/>
        </authorList>
    </citation>
    <scope>NUCLEOTIDE SEQUENCE</scope>
</reference>
<dbReference type="GO" id="GO:0008610">
    <property type="term" value="P:lipid biosynthetic process"/>
    <property type="evidence" value="ECO:0007669"/>
    <property type="project" value="UniProtKB-ARBA"/>
</dbReference>
<dbReference type="PANTHER" id="PTHR33908">
    <property type="entry name" value="MANNOSYLTRANSFERASE YKCB-RELATED"/>
    <property type="match status" value="1"/>
</dbReference>
<sequence>VVVDPAAVRLPGIPPLRSAIVAGRDRTDRILLGAVVGIAVVGGVALRFLPMTPLWLDEAQSAAIAAEGPAGLVEALRHDGHPPLYYLLLMGWSSIFGDSGAALRALSGVLGVVAIGLTWLVGRRHLDGRGTAGAVAVMAASPFAIRYGTEVRMYSLLLVLLLAG</sequence>
<proteinExistence type="predicted"/>
<dbReference type="PANTHER" id="PTHR33908:SF11">
    <property type="entry name" value="MEMBRANE PROTEIN"/>
    <property type="match status" value="1"/>
</dbReference>
<dbReference type="AlphaFoldDB" id="A0A382BL22"/>
<feature type="transmembrane region" description="Helical" evidence="8">
    <location>
        <begin position="30"/>
        <end position="49"/>
    </location>
</feature>
<dbReference type="InterPro" id="IPR038731">
    <property type="entry name" value="RgtA/B/C-like"/>
</dbReference>
<evidence type="ECO:0000256" key="3">
    <source>
        <dbReference type="ARBA" id="ARBA00022676"/>
    </source>
</evidence>
<dbReference type="InterPro" id="IPR050297">
    <property type="entry name" value="LipidA_mod_glycosyltrf_83"/>
</dbReference>
<evidence type="ECO:0000313" key="10">
    <source>
        <dbReference type="EMBL" id="SVB14546.1"/>
    </source>
</evidence>
<name>A0A382BL22_9ZZZZ</name>
<keyword evidence="6 8" id="KW-1133">Transmembrane helix</keyword>
<feature type="domain" description="Glycosyltransferase RgtA/B/C/D-like" evidence="9">
    <location>
        <begin position="81"/>
        <end position="162"/>
    </location>
</feature>
<keyword evidence="3" id="KW-0328">Glycosyltransferase</keyword>
<protein>
    <recommendedName>
        <fullName evidence="9">Glycosyltransferase RgtA/B/C/D-like domain-containing protein</fullName>
    </recommendedName>
</protein>
<keyword evidence="2" id="KW-1003">Cell membrane</keyword>
<accession>A0A382BL22</accession>
<keyword evidence="4" id="KW-0808">Transferase</keyword>
<dbReference type="EMBL" id="UINC01030329">
    <property type="protein sequence ID" value="SVB14546.1"/>
    <property type="molecule type" value="Genomic_DNA"/>
</dbReference>
<evidence type="ECO:0000256" key="6">
    <source>
        <dbReference type="ARBA" id="ARBA00022989"/>
    </source>
</evidence>
<evidence type="ECO:0000256" key="5">
    <source>
        <dbReference type="ARBA" id="ARBA00022692"/>
    </source>
</evidence>
<gene>
    <name evidence="10" type="ORF">METZ01_LOCUS167400</name>
</gene>
<comment type="subcellular location">
    <subcellularLocation>
        <location evidence="1">Cell membrane</location>
        <topology evidence="1">Multi-pass membrane protein</topology>
    </subcellularLocation>
</comment>